<keyword evidence="2" id="KW-1185">Reference proteome</keyword>
<sequence>MTYTDYLTLSSVLLGIFDPDFRLLDVTSIQRRPRDQARVPAWLFSGGQTSSRYAPEHGLEYLERKLTDHSPLMFMLTWGKERAGIPK</sequence>
<dbReference type="EMBL" id="JANPWB010000014">
    <property type="protein sequence ID" value="KAJ1100373.1"/>
    <property type="molecule type" value="Genomic_DNA"/>
</dbReference>
<organism evidence="1 2">
    <name type="scientific">Pleurodeles waltl</name>
    <name type="common">Iberian ribbed newt</name>
    <dbReference type="NCBI Taxonomy" id="8319"/>
    <lineage>
        <taxon>Eukaryota</taxon>
        <taxon>Metazoa</taxon>
        <taxon>Chordata</taxon>
        <taxon>Craniata</taxon>
        <taxon>Vertebrata</taxon>
        <taxon>Euteleostomi</taxon>
        <taxon>Amphibia</taxon>
        <taxon>Batrachia</taxon>
        <taxon>Caudata</taxon>
        <taxon>Salamandroidea</taxon>
        <taxon>Salamandridae</taxon>
        <taxon>Pleurodelinae</taxon>
        <taxon>Pleurodeles</taxon>
    </lineage>
</organism>
<name>A0AAV7MAJ5_PLEWA</name>
<gene>
    <name evidence="1" type="ORF">NDU88_005459</name>
</gene>
<dbReference type="AlphaFoldDB" id="A0AAV7MAJ5"/>
<evidence type="ECO:0000313" key="1">
    <source>
        <dbReference type="EMBL" id="KAJ1100373.1"/>
    </source>
</evidence>
<reference evidence="1" key="1">
    <citation type="journal article" date="2022" name="bioRxiv">
        <title>Sequencing and chromosome-scale assembly of the giantPleurodeles waltlgenome.</title>
        <authorList>
            <person name="Brown T."/>
            <person name="Elewa A."/>
            <person name="Iarovenko S."/>
            <person name="Subramanian E."/>
            <person name="Araus A.J."/>
            <person name="Petzold A."/>
            <person name="Susuki M."/>
            <person name="Suzuki K.-i.T."/>
            <person name="Hayashi T."/>
            <person name="Toyoda A."/>
            <person name="Oliveira C."/>
            <person name="Osipova E."/>
            <person name="Leigh N.D."/>
            <person name="Simon A."/>
            <person name="Yun M.H."/>
        </authorList>
    </citation>
    <scope>NUCLEOTIDE SEQUENCE</scope>
    <source>
        <strain evidence="1">20211129_DDA</strain>
        <tissue evidence="1">Liver</tissue>
    </source>
</reference>
<evidence type="ECO:0000313" key="2">
    <source>
        <dbReference type="Proteomes" id="UP001066276"/>
    </source>
</evidence>
<accession>A0AAV7MAJ5</accession>
<protein>
    <submittedName>
        <fullName evidence="1">Uncharacterized protein</fullName>
    </submittedName>
</protein>
<proteinExistence type="predicted"/>
<comment type="caution">
    <text evidence="1">The sequence shown here is derived from an EMBL/GenBank/DDBJ whole genome shotgun (WGS) entry which is preliminary data.</text>
</comment>
<dbReference type="Proteomes" id="UP001066276">
    <property type="component" value="Chromosome 10"/>
</dbReference>